<reference evidence="2 3" key="1">
    <citation type="submission" date="2019-10" db="EMBL/GenBank/DDBJ databases">
        <title>Rudanella paleaurantiibacter sp. nov., isolated from sludge.</title>
        <authorList>
            <person name="Xu S.Q."/>
        </authorList>
    </citation>
    <scope>NUCLEOTIDE SEQUENCE [LARGE SCALE GENOMIC DNA]</scope>
    <source>
        <strain evidence="2 3">HX-22-17</strain>
    </source>
</reference>
<name>A0A7J5U0T4_9BACT</name>
<gene>
    <name evidence="2" type="ORF">F5984_11225</name>
</gene>
<organism evidence="2 3">
    <name type="scientific">Rudanella paleaurantiibacter</name>
    <dbReference type="NCBI Taxonomy" id="2614655"/>
    <lineage>
        <taxon>Bacteria</taxon>
        <taxon>Pseudomonadati</taxon>
        <taxon>Bacteroidota</taxon>
        <taxon>Cytophagia</taxon>
        <taxon>Cytophagales</taxon>
        <taxon>Cytophagaceae</taxon>
        <taxon>Rudanella</taxon>
    </lineage>
</organism>
<feature type="transmembrane region" description="Helical" evidence="1">
    <location>
        <begin position="32"/>
        <end position="53"/>
    </location>
</feature>
<dbReference type="RefSeq" id="WP_019990206.1">
    <property type="nucleotide sequence ID" value="NZ_WELI01000003.1"/>
</dbReference>
<proteinExistence type="predicted"/>
<protein>
    <submittedName>
        <fullName evidence="2">Uncharacterized protein</fullName>
    </submittedName>
</protein>
<sequence>MNVKRIFGIILTLLGLIGLLLGGKDLMAGGVAQASLVYLGLGAIFFFTGISLIRTTSDTAK</sequence>
<dbReference type="AlphaFoldDB" id="A0A7J5U0T4"/>
<evidence type="ECO:0000313" key="3">
    <source>
        <dbReference type="Proteomes" id="UP000488299"/>
    </source>
</evidence>
<comment type="caution">
    <text evidence="2">The sequence shown here is derived from an EMBL/GenBank/DDBJ whole genome shotgun (WGS) entry which is preliminary data.</text>
</comment>
<dbReference type="EMBL" id="WELI01000003">
    <property type="protein sequence ID" value="KAB7731358.1"/>
    <property type="molecule type" value="Genomic_DNA"/>
</dbReference>
<accession>A0A7J5U0T4</accession>
<keyword evidence="1" id="KW-0812">Transmembrane</keyword>
<keyword evidence="1" id="KW-1133">Transmembrane helix</keyword>
<evidence type="ECO:0000256" key="1">
    <source>
        <dbReference type="SAM" id="Phobius"/>
    </source>
</evidence>
<dbReference type="Proteomes" id="UP000488299">
    <property type="component" value="Unassembled WGS sequence"/>
</dbReference>
<keyword evidence="3" id="KW-1185">Reference proteome</keyword>
<keyword evidence="1" id="KW-0472">Membrane</keyword>
<evidence type="ECO:0000313" key="2">
    <source>
        <dbReference type="EMBL" id="KAB7731358.1"/>
    </source>
</evidence>